<evidence type="ECO:0000256" key="3">
    <source>
        <dbReference type="ARBA" id="ARBA00022603"/>
    </source>
</evidence>
<dbReference type="PANTHER" id="PTHR31760">
    <property type="entry name" value="S-ADENOSYL-L-METHIONINE-DEPENDENT METHYLTRANSFERASES SUPERFAMILY PROTEIN"/>
    <property type="match status" value="1"/>
</dbReference>
<reference evidence="7 8" key="1">
    <citation type="journal article" date="2023" name="Microbiol. Spectr.">
        <title>Symbiosis of Carpenter Bees with Uncharacterized Lactic Acid Bacteria Showing NAD Auxotrophy.</title>
        <authorList>
            <person name="Kawasaki S."/>
            <person name="Ozawa K."/>
            <person name="Mori T."/>
            <person name="Yamamoto A."/>
            <person name="Ito M."/>
            <person name="Ohkuma M."/>
            <person name="Sakamoto M."/>
            <person name="Matsutani M."/>
        </authorList>
    </citation>
    <scope>NUCLEOTIDE SEQUENCE [LARGE SCALE GENOMIC DNA]</scope>
    <source>
        <strain evidence="7 8">KimC2</strain>
    </source>
</reference>
<feature type="binding site" evidence="6">
    <location>
        <begin position="103"/>
        <end position="105"/>
    </location>
    <ligand>
        <name>S-adenosyl-L-methionine</name>
        <dbReference type="ChEBI" id="CHEBI:59789"/>
    </ligand>
</feature>
<feature type="binding site" evidence="6">
    <location>
        <begin position="131"/>
        <end position="132"/>
    </location>
    <ligand>
        <name>S-adenosyl-L-methionine</name>
        <dbReference type="ChEBI" id="CHEBI:59789"/>
    </ligand>
</feature>
<name>A0AAU9DPN0_9LACO</name>
<feature type="binding site" evidence="6">
    <location>
        <position position="149"/>
    </location>
    <ligand>
        <name>S-adenosyl-L-methionine</name>
        <dbReference type="ChEBI" id="CHEBI:59789"/>
    </ligand>
</feature>
<dbReference type="PANTHER" id="PTHR31760:SF0">
    <property type="entry name" value="S-ADENOSYL-L-METHIONINE-DEPENDENT METHYLTRANSFERASES SUPERFAMILY PROTEIN"/>
    <property type="match status" value="1"/>
</dbReference>
<dbReference type="CDD" id="cd02440">
    <property type="entry name" value="AdoMet_MTases"/>
    <property type="match status" value="1"/>
</dbReference>
<keyword evidence="2 6" id="KW-0698">rRNA processing</keyword>
<dbReference type="NCBIfam" id="TIGR00138">
    <property type="entry name" value="rsmG_gidB"/>
    <property type="match status" value="1"/>
</dbReference>
<dbReference type="GO" id="GO:0070043">
    <property type="term" value="F:rRNA (guanine-N7-)-methyltransferase activity"/>
    <property type="evidence" value="ECO:0007669"/>
    <property type="project" value="UniProtKB-UniRule"/>
</dbReference>
<dbReference type="EC" id="2.1.1.-" evidence="6"/>
<evidence type="ECO:0000313" key="8">
    <source>
        <dbReference type="Proteomes" id="UP001321804"/>
    </source>
</evidence>
<comment type="similarity">
    <text evidence="6">Belongs to the methyltransferase superfamily. RNA methyltransferase RsmG family.</text>
</comment>
<proteinExistence type="inferred from homology"/>
<gene>
    <name evidence="6 7" type="primary">rsmG</name>
    <name evidence="7" type="ORF">KIMC2_15700</name>
</gene>
<dbReference type="Gene3D" id="3.40.50.150">
    <property type="entry name" value="Vaccinia Virus protein VP39"/>
    <property type="match status" value="1"/>
</dbReference>
<evidence type="ECO:0000256" key="1">
    <source>
        <dbReference type="ARBA" id="ARBA00022490"/>
    </source>
</evidence>
<comment type="function">
    <text evidence="6">Specifically methylates the N7 position of a guanine in 16S rRNA.</text>
</comment>
<dbReference type="Pfam" id="PF02527">
    <property type="entry name" value="GidB"/>
    <property type="match status" value="1"/>
</dbReference>
<dbReference type="KEGG" id="xak:KIMC2_15700"/>
<keyword evidence="4 6" id="KW-0808">Transferase</keyword>
<dbReference type="InterPro" id="IPR029063">
    <property type="entry name" value="SAM-dependent_MTases_sf"/>
</dbReference>
<dbReference type="AlphaFoldDB" id="A0AAU9DPN0"/>
<feature type="binding site" evidence="6">
    <location>
        <position position="85"/>
    </location>
    <ligand>
        <name>S-adenosyl-L-methionine</name>
        <dbReference type="ChEBI" id="CHEBI:59789"/>
    </ligand>
</feature>
<dbReference type="Proteomes" id="UP001321804">
    <property type="component" value="Chromosome"/>
</dbReference>
<dbReference type="InterPro" id="IPR003682">
    <property type="entry name" value="rRNA_ssu_MeTfrase_G"/>
</dbReference>
<keyword evidence="3 6" id="KW-0489">Methyltransferase</keyword>
<dbReference type="GO" id="GO:0005829">
    <property type="term" value="C:cytosol"/>
    <property type="evidence" value="ECO:0007669"/>
    <property type="project" value="TreeGrafter"/>
</dbReference>
<organism evidence="7 8">
    <name type="scientific">Xylocopilactobacillus apis</name>
    <dbReference type="NCBI Taxonomy" id="2932183"/>
    <lineage>
        <taxon>Bacteria</taxon>
        <taxon>Bacillati</taxon>
        <taxon>Bacillota</taxon>
        <taxon>Bacilli</taxon>
        <taxon>Lactobacillales</taxon>
        <taxon>Lactobacillaceae</taxon>
        <taxon>Xylocopilactobacillus</taxon>
    </lineage>
</organism>
<dbReference type="FunFam" id="3.40.50.150:FF:000041">
    <property type="entry name" value="Ribosomal RNA small subunit methyltransferase G"/>
    <property type="match status" value="1"/>
</dbReference>
<sequence length="244" mass="27877">MDPSEFTKVLEQISGIDAEKTAAQFALYYDMLIETNQKYNLTRITEVEEAYLKHFYDSIIPILKFKTSIFQSDMRICDVGTGAGFPGVPLKIIYPDVKLTLLDSSQKKLQFLKELTDKLHLTNVDFVWQRAEEFGQGEGREKYDLVVSRAVANLRVLSEYCLPLVRKGGYFLAYKGKNGDQEMIEAKDLIKTLGGNVKQELLIDLKQDDDSRSLFLIKKNTITPRKFPRSNSQIKASMKGYHAK</sequence>
<evidence type="ECO:0000256" key="2">
    <source>
        <dbReference type="ARBA" id="ARBA00022552"/>
    </source>
</evidence>
<evidence type="ECO:0000256" key="4">
    <source>
        <dbReference type="ARBA" id="ARBA00022679"/>
    </source>
</evidence>
<protein>
    <recommendedName>
        <fullName evidence="6">Ribosomal RNA small subunit methyltransferase G</fullName>
        <ecNumber evidence="6">2.1.1.-</ecNumber>
    </recommendedName>
    <alternativeName>
        <fullName evidence="6">16S rRNA 7-methylguanosine methyltransferase</fullName>
        <shortName evidence="6">16S rRNA m7G methyltransferase</shortName>
    </alternativeName>
</protein>
<dbReference type="HAMAP" id="MF_00074">
    <property type="entry name" value="16SrRNA_methyltr_G"/>
    <property type="match status" value="1"/>
</dbReference>
<evidence type="ECO:0000256" key="5">
    <source>
        <dbReference type="ARBA" id="ARBA00022691"/>
    </source>
</evidence>
<keyword evidence="8" id="KW-1185">Reference proteome</keyword>
<keyword evidence="5 6" id="KW-0949">S-adenosyl-L-methionine</keyword>
<comment type="subcellular location">
    <subcellularLocation>
        <location evidence="6">Cytoplasm</location>
    </subcellularLocation>
</comment>
<evidence type="ECO:0000313" key="7">
    <source>
        <dbReference type="EMBL" id="BDR57008.1"/>
    </source>
</evidence>
<dbReference type="RefSeq" id="WP_317695693.1">
    <property type="nucleotide sequence ID" value="NZ_AP026801.1"/>
</dbReference>
<feature type="binding site" evidence="6">
    <location>
        <position position="80"/>
    </location>
    <ligand>
        <name>S-adenosyl-L-methionine</name>
        <dbReference type="ChEBI" id="CHEBI:59789"/>
    </ligand>
</feature>
<dbReference type="EMBL" id="AP026801">
    <property type="protein sequence ID" value="BDR57008.1"/>
    <property type="molecule type" value="Genomic_DNA"/>
</dbReference>
<accession>A0AAU9DPN0</accession>
<dbReference type="SUPFAM" id="SSF53335">
    <property type="entry name" value="S-adenosyl-L-methionine-dependent methyltransferases"/>
    <property type="match status" value="1"/>
</dbReference>
<evidence type="ECO:0000256" key="6">
    <source>
        <dbReference type="HAMAP-Rule" id="MF_00074"/>
    </source>
</evidence>
<keyword evidence="1 6" id="KW-0963">Cytoplasm</keyword>